<dbReference type="SUPFAM" id="SSF55961">
    <property type="entry name" value="Bet v1-like"/>
    <property type="match status" value="1"/>
</dbReference>
<keyword evidence="3" id="KW-1185">Reference proteome</keyword>
<sequence length="154" mass="17855">MSSVMESIDVHVPVHTAYNQWTQFEDFPEFMEGVEEIRQVNDTLTHWKVKVAGATREYDAKITEQRPDERIAWTSVEEPKNAGVVTFHRLDDDHTRVALQLEVEPEGFLENVADKTGMVKHRAKNDLKRFKEFIEERGGETGSWRGEVGRPDER</sequence>
<name>A0ABN0WID7_9ACTN</name>
<evidence type="ECO:0000313" key="2">
    <source>
        <dbReference type="EMBL" id="GAA0338833.1"/>
    </source>
</evidence>
<dbReference type="EMBL" id="BAAABM010000019">
    <property type="protein sequence ID" value="GAA0338833.1"/>
    <property type="molecule type" value="Genomic_DNA"/>
</dbReference>
<protein>
    <submittedName>
        <fullName evidence="2">SRPBCC family protein</fullName>
    </submittedName>
</protein>
<comment type="caution">
    <text evidence="2">The sequence shown here is derived from an EMBL/GenBank/DDBJ whole genome shotgun (WGS) entry which is preliminary data.</text>
</comment>
<gene>
    <name evidence="2" type="ORF">GCM10010151_30590</name>
</gene>
<dbReference type="RefSeq" id="WP_252808149.1">
    <property type="nucleotide sequence ID" value="NZ_BAAABM010000019.1"/>
</dbReference>
<dbReference type="InterPro" id="IPR047137">
    <property type="entry name" value="ORF3"/>
</dbReference>
<dbReference type="Gene3D" id="3.30.530.20">
    <property type="match status" value="1"/>
</dbReference>
<dbReference type="InterPro" id="IPR005031">
    <property type="entry name" value="COQ10_START"/>
</dbReference>
<proteinExistence type="predicted"/>
<feature type="domain" description="Coenzyme Q-binding protein COQ10 START" evidence="1">
    <location>
        <begin position="10"/>
        <end position="130"/>
    </location>
</feature>
<evidence type="ECO:0000259" key="1">
    <source>
        <dbReference type="Pfam" id="PF03364"/>
    </source>
</evidence>
<reference evidence="2 3" key="1">
    <citation type="journal article" date="2019" name="Int. J. Syst. Evol. Microbiol.">
        <title>The Global Catalogue of Microorganisms (GCM) 10K type strain sequencing project: providing services to taxonomists for standard genome sequencing and annotation.</title>
        <authorList>
            <consortium name="The Broad Institute Genomics Platform"/>
            <consortium name="The Broad Institute Genome Sequencing Center for Infectious Disease"/>
            <person name="Wu L."/>
            <person name="Ma J."/>
        </authorList>
    </citation>
    <scope>NUCLEOTIDE SEQUENCE [LARGE SCALE GENOMIC DNA]</scope>
    <source>
        <strain evidence="2 3">JCM 3146</strain>
    </source>
</reference>
<dbReference type="Proteomes" id="UP001501822">
    <property type="component" value="Unassembled WGS sequence"/>
</dbReference>
<organism evidence="2 3">
    <name type="scientific">Actinoallomurus spadix</name>
    <dbReference type="NCBI Taxonomy" id="79912"/>
    <lineage>
        <taxon>Bacteria</taxon>
        <taxon>Bacillati</taxon>
        <taxon>Actinomycetota</taxon>
        <taxon>Actinomycetes</taxon>
        <taxon>Streptosporangiales</taxon>
        <taxon>Thermomonosporaceae</taxon>
        <taxon>Actinoallomurus</taxon>
    </lineage>
</organism>
<dbReference type="Pfam" id="PF03364">
    <property type="entry name" value="Polyketide_cyc"/>
    <property type="match status" value="1"/>
</dbReference>
<dbReference type="PANTHER" id="PTHR33824">
    <property type="entry name" value="POLYKETIDE CYCLASE/DEHYDRASE AND LIPID TRANSPORT SUPERFAMILY PROTEIN"/>
    <property type="match status" value="1"/>
</dbReference>
<dbReference type="InterPro" id="IPR023393">
    <property type="entry name" value="START-like_dom_sf"/>
</dbReference>
<dbReference type="PANTHER" id="PTHR33824:SF7">
    <property type="entry name" value="POLYKETIDE CYCLASE_DEHYDRASE AND LIPID TRANSPORT SUPERFAMILY PROTEIN"/>
    <property type="match status" value="1"/>
</dbReference>
<accession>A0ABN0WID7</accession>
<dbReference type="CDD" id="cd07817">
    <property type="entry name" value="SRPBCC_8"/>
    <property type="match status" value="1"/>
</dbReference>
<evidence type="ECO:0000313" key="3">
    <source>
        <dbReference type="Proteomes" id="UP001501822"/>
    </source>
</evidence>